<sequence length="206" mass="23082">MDTITHNINNILKTSLNSSMFYADYRSLMGELVETHSTTGLDPSVDMVGYTILNEQRMKRWDKTLKVSVEAQEKIASFKGDVTWLVLTESWCGDAAHVIPVINKVAELSPNIDLKLVVRDENEDLMQQFLTNGGKSIPKLIMIDNGSGEVLDTFGPRPTSAAKLVEDYKAEHGMITEEFKEILQAWYNKDKGQNTIEDLLTILGVS</sequence>
<keyword evidence="2" id="KW-1185">Reference proteome</keyword>
<proteinExistence type="predicted"/>
<protein>
    <submittedName>
        <fullName evidence="1">Thioredoxin family protein</fullName>
    </submittedName>
</protein>
<evidence type="ECO:0000313" key="2">
    <source>
        <dbReference type="Proteomes" id="UP000662373"/>
    </source>
</evidence>
<dbReference type="Proteomes" id="UP000662373">
    <property type="component" value="Unassembled WGS sequence"/>
</dbReference>
<dbReference type="InterPro" id="IPR036249">
    <property type="entry name" value="Thioredoxin-like_sf"/>
</dbReference>
<dbReference type="RefSeq" id="WP_199597863.1">
    <property type="nucleotide sequence ID" value="NZ_JAEHJZ010000008.1"/>
</dbReference>
<accession>A0A934KTU6</accession>
<gene>
    <name evidence="1" type="ORF">JEM65_05315</name>
</gene>
<dbReference type="Pfam" id="PF14595">
    <property type="entry name" value="Thioredoxin_9"/>
    <property type="match status" value="1"/>
</dbReference>
<evidence type="ECO:0000313" key="1">
    <source>
        <dbReference type="EMBL" id="MBJ7880073.1"/>
    </source>
</evidence>
<dbReference type="AlphaFoldDB" id="A0A934KTU6"/>
<dbReference type="CDD" id="cd02947">
    <property type="entry name" value="TRX_family"/>
    <property type="match status" value="1"/>
</dbReference>
<name>A0A934KTU6_9FLAO</name>
<dbReference type="EMBL" id="JAEHJZ010000008">
    <property type="protein sequence ID" value="MBJ7880073.1"/>
    <property type="molecule type" value="Genomic_DNA"/>
</dbReference>
<dbReference type="SUPFAM" id="SSF52833">
    <property type="entry name" value="Thioredoxin-like"/>
    <property type="match status" value="1"/>
</dbReference>
<reference evidence="1 2" key="1">
    <citation type="submission" date="2020-09" db="EMBL/GenBank/DDBJ databases">
        <title>Draft genome of Gelidibacter salicanalis PAMC21136.</title>
        <authorList>
            <person name="Park H."/>
        </authorList>
    </citation>
    <scope>NUCLEOTIDE SEQUENCE [LARGE SCALE GENOMIC DNA]</scope>
    <source>
        <strain evidence="1 2">PAMC21136</strain>
    </source>
</reference>
<comment type="caution">
    <text evidence="1">The sequence shown here is derived from an EMBL/GenBank/DDBJ whole genome shotgun (WGS) entry which is preliminary data.</text>
</comment>
<dbReference type="Gene3D" id="3.40.30.10">
    <property type="entry name" value="Glutaredoxin"/>
    <property type="match status" value="1"/>
</dbReference>
<organism evidence="1 2">
    <name type="scientific">Gelidibacter salicanalis</name>
    <dbReference type="NCBI Taxonomy" id="291193"/>
    <lineage>
        <taxon>Bacteria</taxon>
        <taxon>Pseudomonadati</taxon>
        <taxon>Bacteroidota</taxon>
        <taxon>Flavobacteriia</taxon>
        <taxon>Flavobacteriales</taxon>
        <taxon>Flavobacteriaceae</taxon>
        <taxon>Gelidibacter</taxon>
    </lineage>
</organism>